<comment type="caution">
    <text evidence="1">The sequence shown here is derived from an EMBL/GenBank/DDBJ whole genome shotgun (WGS) entry which is preliminary data.</text>
</comment>
<protein>
    <submittedName>
        <fullName evidence="1">Uncharacterized protein</fullName>
    </submittedName>
</protein>
<evidence type="ECO:0000313" key="1">
    <source>
        <dbReference type="EMBL" id="GAG63420.1"/>
    </source>
</evidence>
<dbReference type="AlphaFoldDB" id="X0Z2H5"/>
<feature type="non-terminal residue" evidence="1">
    <location>
        <position position="1"/>
    </location>
</feature>
<accession>X0Z2H5</accession>
<dbReference type="EMBL" id="BART01002528">
    <property type="protein sequence ID" value="GAG63420.1"/>
    <property type="molecule type" value="Genomic_DNA"/>
</dbReference>
<sequence length="78" mass="9093">PDFLKILDRIIDSDKILLATVSYKMKELLAKFGNRSDTLIFNLENAPKDTSERKDLKEKILKSILKKLFTFHPKTCPR</sequence>
<proteinExistence type="predicted"/>
<gene>
    <name evidence="1" type="ORF">S01H4_07649</name>
</gene>
<name>X0Z2H5_9ZZZZ</name>
<reference evidence="1" key="1">
    <citation type="journal article" date="2014" name="Front. Microbiol.">
        <title>High frequency of phylogenetically diverse reductive dehalogenase-homologous genes in deep subseafloor sedimentary metagenomes.</title>
        <authorList>
            <person name="Kawai M."/>
            <person name="Futagami T."/>
            <person name="Toyoda A."/>
            <person name="Takaki Y."/>
            <person name="Nishi S."/>
            <person name="Hori S."/>
            <person name="Arai W."/>
            <person name="Tsubouchi T."/>
            <person name="Morono Y."/>
            <person name="Uchiyama I."/>
            <person name="Ito T."/>
            <person name="Fujiyama A."/>
            <person name="Inagaki F."/>
            <person name="Takami H."/>
        </authorList>
    </citation>
    <scope>NUCLEOTIDE SEQUENCE</scope>
    <source>
        <strain evidence="1">Expedition CK06-06</strain>
    </source>
</reference>
<organism evidence="1">
    <name type="scientific">marine sediment metagenome</name>
    <dbReference type="NCBI Taxonomy" id="412755"/>
    <lineage>
        <taxon>unclassified sequences</taxon>
        <taxon>metagenomes</taxon>
        <taxon>ecological metagenomes</taxon>
    </lineage>
</organism>